<dbReference type="EMBL" id="SPHZ02000010">
    <property type="protein sequence ID" value="KAF0894881.1"/>
    <property type="molecule type" value="Genomic_DNA"/>
</dbReference>
<comment type="caution">
    <text evidence="1">The sequence shown here is derived from an EMBL/GenBank/DDBJ whole genome shotgun (WGS) entry which is preliminary data.</text>
</comment>
<name>A0A6G1C4C9_9ORYZ</name>
<protein>
    <submittedName>
        <fullName evidence="1">Uncharacterized protein</fullName>
    </submittedName>
</protein>
<dbReference type="Proteomes" id="UP000479710">
    <property type="component" value="Unassembled WGS sequence"/>
</dbReference>
<reference evidence="1 2" key="1">
    <citation type="submission" date="2019-11" db="EMBL/GenBank/DDBJ databases">
        <title>Whole genome sequence of Oryza granulata.</title>
        <authorList>
            <person name="Li W."/>
        </authorList>
    </citation>
    <scope>NUCLEOTIDE SEQUENCE [LARGE SCALE GENOMIC DNA]</scope>
    <source>
        <strain evidence="2">cv. Menghai</strain>
        <tissue evidence="1">Leaf</tissue>
    </source>
</reference>
<organism evidence="1 2">
    <name type="scientific">Oryza meyeriana var. granulata</name>
    <dbReference type="NCBI Taxonomy" id="110450"/>
    <lineage>
        <taxon>Eukaryota</taxon>
        <taxon>Viridiplantae</taxon>
        <taxon>Streptophyta</taxon>
        <taxon>Embryophyta</taxon>
        <taxon>Tracheophyta</taxon>
        <taxon>Spermatophyta</taxon>
        <taxon>Magnoliopsida</taxon>
        <taxon>Liliopsida</taxon>
        <taxon>Poales</taxon>
        <taxon>Poaceae</taxon>
        <taxon>BOP clade</taxon>
        <taxon>Oryzoideae</taxon>
        <taxon>Oryzeae</taxon>
        <taxon>Oryzinae</taxon>
        <taxon>Oryza</taxon>
        <taxon>Oryza meyeriana</taxon>
    </lineage>
</organism>
<evidence type="ECO:0000313" key="2">
    <source>
        <dbReference type="Proteomes" id="UP000479710"/>
    </source>
</evidence>
<sequence>MLSLWSYSQKLHNNSMDPWPRGVRLQGTPTGIEDSNANQRAKVAAGGTDFVRPHVLDTLDRKQAQTEFNDGDTEHKHTLVDLVNGENNNRSLMREMTCYGLCPKPRTTKVPWLLRTKHTVLDSIVDDAIAENDAK</sequence>
<accession>A0A6G1C4C9</accession>
<gene>
    <name evidence="1" type="ORF">E2562_004889</name>
</gene>
<proteinExistence type="predicted"/>
<keyword evidence="2" id="KW-1185">Reference proteome</keyword>
<evidence type="ECO:0000313" key="1">
    <source>
        <dbReference type="EMBL" id="KAF0894881.1"/>
    </source>
</evidence>
<dbReference type="AlphaFoldDB" id="A0A6G1C4C9"/>